<dbReference type="CDD" id="cd03762">
    <property type="entry name" value="proteasome_beta_type_6"/>
    <property type="match status" value="1"/>
</dbReference>
<gene>
    <name evidence="12" type="primary">PSMB6</name>
</gene>
<dbReference type="PROSITE" id="PS51476">
    <property type="entry name" value="PROTEASOME_BETA_2"/>
    <property type="match status" value="1"/>
</dbReference>
<keyword evidence="4" id="KW-0888">Threonine protease</keyword>
<keyword evidence="5" id="KW-0378">Hydrolase</keyword>
<keyword evidence="8 10" id="KW-0539">Nucleus</keyword>
<dbReference type="PANTHER" id="PTHR32194">
    <property type="entry name" value="METALLOPROTEASE TLDD"/>
    <property type="match status" value="1"/>
</dbReference>
<name>A0AAJ7X1N7_PETMA</name>
<dbReference type="Pfam" id="PF00227">
    <property type="entry name" value="Proteasome"/>
    <property type="match status" value="1"/>
</dbReference>
<comment type="subunit">
    <text evidence="10">Component of the proteasome complex.</text>
</comment>
<comment type="catalytic activity">
    <reaction evidence="1">
        <text>Cleavage of peptide bonds with very broad specificity.</text>
        <dbReference type="EC" id="3.4.25.1"/>
    </reaction>
</comment>
<keyword evidence="11" id="KW-1185">Reference proteome</keyword>
<reference evidence="12" key="1">
    <citation type="submission" date="2025-08" db="UniProtKB">
        <authorList>
            <consortium name="RefSeq"/>
        </authorList>
    </citation>
    <scope>IDENTIFICATION</scope>
    <source>
        <tissue evidence="12">Sperm</tissue>
    </source>
</reference>
<evidence type="ECO:0000256" key="7">
    <source>
        <dbReference type="ARBA" id="ARBA00023145"/>
    </source>
</evidence>
<dbReference type="SUPFAM" id="SSF56235">
    <property type="entry name" value="N-terminal nucleophile aminohydrolases (Ntn hydrolases)"/>
    <property type="match status" value="1"/>
</dbReference>
<dbReference type="GO" id="GO:0005737">
    <property type="term" value="C:cytoplasm"/>
    <property type="evidence" value="ECO:0007669"/>
    <property type="project" value="UniProtKB-SubCell"/>
</dbReference>
<dbReference type="AlphaFoldDB" id="A0AAJ7X1N7"/>
<dbReference type="PANTHER" id="PTHR32194:SF14">
    <property type="entry name" value="PROTEASOME SUBUNIT BETA"/>
    <property type="match status" value="1"/>
</dbReference>
<keyword evidence="6 10" id="KW-0647">Proteasome</keyword>
<evidence type="ECO:0000256" key="10">
    <source>
        <dbReference type="RuleBase" id="RU004203"/>
    </source>
</evidence>
<dbReference type="KEGG" id="pmrn:116946876"/>
<dbReference type="InterPro" id="IPR023333">
    <property type="entry name" value="Proteasome_suB-type"/>
</dbReference>
<dbReference type="InterPro" id="IPR029055">
    <property type="entry name" value="Ntn_hydrolases_N"/>
</dbReference>
<dbReference type="InterPro" id="IPR016050">
    <property type="entry name" value="Proteasome_bsu_CS"/>
</dbReference>
<accession>A0AAJ7X1N7</accession>
<dbReference type="Gene3D" id="3.60.20.10">
    <property type="entry name" value="Glutamine Phosphoribosylpyrophosphate, subunit 1, domain 1"/>
    <property type="match status" value="1"/>
</dbReference>
<evidence type="ECO:0000256" key="3">
    <source>
        <dbReference type="ARBA" id="ARBA00022670"/>
    </source>
</evidence>
<comment type="similarity">
    <text evidence="10">Belongs to the peptidase T1B family.</text>
</comment>
<evidence type="ECO:0000313" key="11">
    <source>
        <dbReference type="Proteomes" id="UP001318040"/>
    </source>
</evidence>
<proteinExistence type="inferred from homology"/>
<dbReference type="GeneID" id="116946876"/>
<dbReference type="GO" id="GO:0051603">
    <property type="term" value="P:proteolysis involved in protein catabolic process"/>
    <property type="evidence" value="ECO:0007669"/>
    <property type="project" value="InterPro"/>
</dbReference>
<feature type="active site" description="Nucleophile" evidence="9">
    <location>
        <position position="34"/>
    </location>
</feature>
<evidence type="ECO:0000256" key="4">
    <source>
        <dbReference type="ARBA" id="ARBA00022698"/>
    </source>
</evidence>
<keyword evidence="3" id="KW-0645">Protease</keyword>
<evidence type="ECO:0000256" key="6">
    <source>
        <dbReference type="ARBA" id="ARBA00022942"/>
    </source>
</evidence>
<dbReference type="PROSITE" id="PS00854">
    <property type="entry name" value="PROTEASOME_BETA_1"/>
    <property type="match status" value="1"/>
</dbReference>
<keyword evidence="2 10" id="KW-0963">Cytoplasm</keyword>
<dbReference type="PRINTS" id="PR00141">
    <property type="entry name" value="PROTEASOME"/>
</dbReference>
<evidence type="ECO:0000256" key="5">
    <source>
        <dbReference type="ARBA" id="ARBA00022801"/>
    </source>
</evidence>
<evidence type="ECO:0000256" key="9">
    <source>
        <dbReference type="PIRSR" id="PIRSR600243-1"/>
    </source>
</evidence>
<evidence type="ECO:0000256" key="1">
    <source>
        <dbReference type="ARBA" id="ARBA00001198"/>
    </source>
</evidence>
<keyword evidence="7" id="KW-0865">Zymogen</keyword>
<protein>
    <recommendedName>
        <fullName evidence="10">Proteasome subunit beta</fullName>
    </recommendedName>
</protein>
<evidence type="ECO:0000313" key="12">
    <source>
        <dbReference type="RefSeq" id="XP_032818000.1"/>
    </source>
</evidence>
<dbReference type="Proteomes" id="UP001318040">
    <property type="component" value="Chromosome 28"/>
</dbReference>
<comment type="function">
    <text evidence="10">Component of the proteasome, a multicatalytic proteinase complex which is characterized by its ability to cleave peptides with Arg, Phe, Tyr, Leu, and Glu adjacent to the leaving group at neutral or slightly basic pH. The proteasome has an ATP-dependent proteolytic activity.</text>
</comment>
<dbReference type="GO" id="GO:0005839">
    <property type="term" value="C:proteasome core complex"/>
    <property type="evidence" value="ECO:0007669"/>
    <property type="project" value="InterPro"/>
</dbReference>
<sequence length="233" mass="25098">MAMRTHAQGATRAAFGSLSSAAPDWTSAEVLTGTTIMAVEFADGVVFGADSRTTSGSYVANRVTDKLTPVHDRIFCCRSGSAADTQAIADVVNYQLGFHSIEMEEMPLVHTAANLFKDYCYRYREELMAGIIVAGWDKRKGGQVYTVPLGGMLVRQPFSVGGSGSTYIYGFVDSNYKTGMTKEECMEFTAKALSLAMSRDGSSGGVIRLAAITAGSVERRVLTGKDIPTFYEE</sequence>
<dbReference type="InterPro" id="IPR001353">
    <property type="entry name" value="Proteasome_sua/b"/>
</dbReference>
<dbReference type="GO" id="GO:0005634">
    <property type="term" value="C:nucleus"/>
    <property type="evidence" value="ECO:0007669"/>
    <property type="project" value="UniProtKB-SubCell"/>
</dbReference>
<comment type="subcellular location">
    <subcellularLocation>
        <location evidence="10">Cytoplasm</location>
    </subcellularLocation>
    <subcellularLocation>
        <location evidence="10">Nucleus</location>
    </subcellularLocation>
</comment>
<dbReference type="FunFam" id="3.60.20.10:FF:000010">
    <property type="entry name" value="Proteasome subunit beta type-1"/>
    <property type="match status" value="1"/>
</dbReference>
<organism evidence="11 12">
    <name type="scientific">Petromyzon marinus</name>
    <name type="common">Sea lamprey</name>
    <dbReference type="NCBI Taxonomy" id="7757"/>
    <lineage>
        <taxon>Eukaryota</taxon>
        <taxon>Metazoa</taxon>
        <taxon>Chordata</taxon>
        <taxon>Craniata</taxon>
        <taxon>Vertebrata</taxon>
        <taxon>Cyclostomata</taxon>
        <taxon>Hyperoartia</taxon>
        <taxon>Petromyzontiformes</taxon>
        <taxon>Petromyzontidae</taxon>
        <taxon>Petromyzon</taxon>
    </lineage>
</organism>
<dbReference type="GO" id="GO:0004298">
    <property type="term" value="F:threonine-type endopeptidase activity"/>
    <property type="evidence" value="ECO:0007669"/>
    <property type="project" value="UniProtKB-KW"/>
</dbReference>
<dbReference type="RefSeq" id="XP_032818000.1">
    <property type="nucleotide sequence ID" value="XM_032962109.1"/>
</dbReference>
<evidence type="ECO:0000256" key="8">
    <source>
        <dbReference type="ARBA" id="ARBA00023242"/>
    </source>
</evidence>
<evidence type="ECO:0000256" key="2">
    <source>
        <dbReference type="ARBA" id="ARBA00022490"/>
    </source>
</evidence>
<dbReference type="InterPro" id="IPR000243">
    <property type="entry name" value="Pept_T1A_subB"/>
</dbReference>